<dbReference type="EMBL" id="KZ825015">
    <property type="protein sequence ID" value="RAH64351.1"/>
    <property type="molecule type" value="Genomic_DNA"/>
</dbReference>
<organism evidence="1 2">
    <name type="scientific">Aspergillus aculeatinus CBS 121060</name>
    <dbReference type="NCBI Taxonomy" id="1448322"/>
    <lineage>
        <taxon>Eukaryota</taxon>
        <taxon>Fungi</taxon>
        <taxon>Dikarya</taxon>
        <taxon>Ascomycota</taxon>
        <taxon>Pezizomycotina</taxon>
        <taxon>Eurotiomycetes</taxon>
        <taxon>Eurotiomycetidae</taxon>
        <taxon>Eurotiales</taxon>
        <taxon>Aspergillaceae</taxon>
        <taxon>Aspergillus</taxon>
        <taxon>Aspergillus subgen. Circumdati</taxon>
    </lineage>
</organism>
<name>A0ACD1GT43_9EURO</name>
<reference evidence="1" key="1">
    <citation type="submission" date="2018-02" db="EMBL/GenBank/DDBJ databases">
        <title>The genomes of Aspergillus section Nigri reveals drivers in fungal speciation.</title>
        <authorList>
            <consortium name="DOE Joint Genome Institute"/>
            <person name="Vesth T.C."/>
            <person name="Nybo J."/>
            <person name="Theobald S."/>
            <person name="Brandl J."/>
            <person name="Frisvad J.C."/>
            <person name="Nielsen K.F."/>
            <person name="Lyhne E.K."/>
            <person name="Kogle M.E."/>
            <person name="Kuo A."/>
            <person name="Riley R."/>
            <person name="Clum A."/>
            <person name="Nolan M."/>
            <person name="Lipzen A."/>
            <person name="Salamov A."/>
            <person name="Henrissat B."/>
            <person name="Wiebenga A."/>
            <person name="De vries R.P."/>
            <person name="Grigoriev I.V."/>
            <person name="Mortensen U.H."/>
            <person name="Andersen M.R."/>
            <person name="Baker S.E."/>
        </authorList>
    </citation>
    <scope>NUCLEOTIDE SEQUENCE</scope>
    <source>
        <strain evidence="1">CBS 121060</strain>
    </source>
</reference>
<sequence>MTDLHDALPVRETKRTRVQLSCTACRARKQVLKCCRVHPCTNCRKRGEANSCTFVGRGPRGKTSQGRASPTHVQDRLQHLENLILSLTQQKMLEQPTETNGDGAGTGQEEVNFAALESTNAGEAPFANSTWIHTDDTGTDESQRRSGVGLASRPHPLTPEESPSDPPGKLVAQEAGTRYVDGAHWRAVLEEISEVREYLREQDVHSDDELAQQDEKSVTAPTLLLGLHKPLRKEELLAQIPPRPVTDRLVAQWLNSKEPVIGITHIPTFQKEQYNKFWDRPHEVSLPWLALLSACIAMALAFNQRSGDPTPLSPQDPAEAQDSFRKLTAQCLVQSNYTAPARYKVEALFLYTMSEFLRSDDAQVGVSFLLGITIRLAIRAGYHRDPKHFPDMSAFDGEMRRRVWTILRQLDTLISFQVGVPRTIQDWQHDVELPRNISDEDFDESTEELPPSRPDKIFTLVSYTRAKARIMTIFGKISDLAYSREPVTYEVTQALDRQLDEAHDQVPYSFKMRPVNQCIADPSDLIFRRYTLELLYLKARCVLHRRYLGEDHNNLRYAYSRWVCMSSSKDILRHQADIHHETQPGGLLYRDRLFPNALQYADYLLAAMIICLELSHQRTGTPPLGGGTNDDLAVVVRGQEELLSALEMSHEIFDKMRRRSADAQLGYAAMTIMLRWVKQQRSGQKDQQQQQQQQQQPSISAYPPAYGSWQLEGANSLDALDFQPMDGVTPGYASLDVIGDMLDMPTNMDWHLWDLQIQGVERPNPGSTWTQLDFNDTLQGN</sequence>
<accession>A0ACD1GT43</accession>
<evidence type="ECO:0000313" key="2">
    <source>
        <dbReference type="Proteomes" id="UP000249661"/>
    </source>
</evidence>
<gene>
    <name evidence="1" type="ORF">BO66DRAFT_385720</name>
</gene>
<keyword evidence="2" id="KW-1185">Reference proteome</keyword>
<protein>
    <submittedName>
        <fullName evidence="1">Zn(II)2Cys6 transcription factor</fullName>
    </submittedName>
</protein>
<evidence type="ECO:0000313" key="1">
    <source>
        <dbReference type="EMBL" id="RAH64351.1"/>
    </source>
</evidence>
<dbReference type="Proteomes" id="UP000249661">
    <property type="component" value="Unassembled WGS sequence"/>
</dbReference>
<proteinExistence type="predicted"/>